<feature type="transmembrane region" description="Helical" evidence="7">
    <location>
        <begin position="262"/>
        <end position="284"/>
    </location>
</feature>
<comment type="subcellular location">
    <subcellularLocation>
        <location evidence="1">Cell membrane</location>
        <topology evidence="1">Multi-pass membrane protein</topology>
    </subcellularLocation>
</comment>
<dbReference type="InterPro" id="IPR003838">
    <property type="entry name" value="ABC3_permease_C"/>
</dbReference>
<dbReference type="PANTHER" id="PTHR30572">
    <property type="entry name" value="MEMBRANE COMPONENT OF TRANSPORTER-RELATED"/>
    <property type="match status" value="1"/>
</dbReference>
<organism evidence="9 10">
    <name type="scientific">Blautia stercoris</name>
    <dbReference type="NCBI Taxonomy" id="871664"/>
    <lineage>
        <taxon>Bacteria</taxon>
        <taxon>Bacillati</taxon>
        <taxon>Bacillota</taxon>
        <taxon>Clostridia</taxon>
        <taxon>Lachnospirales</taxon>
        <taxon>Lachnospiraceae</taxon>
        <taxon>Blautia</taxon>
    </lineage>
</organism>
<feature type="domain" description="ABC3 transporter permease C-terminal" evidence="8">
    <location>
        <begin position="267"/>
        <end position="390"/>
    </location>
</feature>
<feature type="domain" description="ABC3 transporter permease C-terminal" evidence="8">
    <location>
        <begin position="725"/>
        <end position="842"/>
    </location>
</feature>
<evidence type="ECO:0000313" key="9">
    <source>
        <dbReference type="EMBL" id="MBC8629578.1"/>
    </source>
</evidence>
<evidence type="ECO:0000313" key="10">
    <source>
        <dbReference type="Proteomes" id="UP000661649"/>
    </source>
</evidence>
<gene>
    <name evidence="9" type="ORF">H8712_13360</name>
</gene>
<reference evidence="9 10" key="1">
    <citation type="submission" date="2020-08" db="EMBL/GenBank/DDBJ databases">
        <title>Genome public.</title>
        <authorList>
            <person name="Liu C."/>
            <person name="Sun Q."/>
        </authorList>
    </citation>
    <scope>NUCLEOTIDE SEQUENCE [LARGE SCALE GENOMIC DNA]</scope>
    <source>
        <strain evidence="9 10">3_YM_SP_D4_24.mj</strain>
    </source>
</reference>
<feature type="transmembrane region" description="Helical" evidence="7">
    <location>
        <begin position="26"/>
        <end position="50"/>
    </location>
</feature>
<evidence type="ECO:0000256" key="2">
    <source>
        <dbReference type="ARBA" id="ARBA00022475"/>
    </source>
</evidence>
<evidence type="ECO:0000256" key="1">
    <source>
        <dbReference type="ARBA" id="ARBA00004651"/>
    </source>
</evidence>
<dbReference type="RefSeq" id="WP_187559080.1">
    <property type="nucleotide sequence ID" value="NZ_JACRTP010000006.1"/>
</dbReference>
<feature type="transmembrane region" description="Helical" evidence="7">
    <location>
        <begin position="769"/>
        <end position="792"/>
    </location>
</feature>
<evidence type="ECO:0000256" key="3">
    <source>
        <dbReference type="ARBA" id="ARBA00022692"/>
    </source>
</evidence>
<evidence type="ECO:0000256" key="4">
    <source>
        <dbReference type="ARBA" id="ARBA00022989"/>
    </source>
</evidence>
<keyword evidence="3 7" id="KW-0812">Transmembrane</keyword>
<protein>
    <submittedName>
        <fullName evidence="9">FtsX-like permease family protein</fullName>
    </submittedName>
</protein>
<feature type="transmembrane region" description="Helical" evidence="7">
    <location>
        <begin position="812"/>
        <end position="834"/>
    </location>
</feature>
<dbReference type="Pfam" id="PF02687">
    <property type="entry name" value="FtsX"/>
    <property type="match status" value="2"/>
</dbReference>
<evidence type="ECO:0000256" key="6">
    <source>
        <dbReference type="ARBA" id="ARBA00038076"/>
    </source>
</evidence>
<feature type="transmembrane region" description="Helical" evidence="7">
    <location>
        <begin position="432"/>
        <end position="456"/>
    </location>
</feature>
<dbReference type="EMBL" id="JACRTP010000006">
    <property type="protein sequence ID" value="MBC8629578.1"/>
    <property type="molecule type" value="Genomic_DNA"/>
</dbReference>
<comment type="caution">
    <text evidence="9">The sequence shown here is derived from an EMBL/GenBank/DDBJ whole genome shotgun (WGS) entry which is preliminary data.</text>
</comment>
<evidence type="ECO:0000259" key="8">
    <source>
        <dbReference type="Pfam" id="PF02687"/>
    </source>
</evidence>
<keyword evidence="4 7" id="KW-1133">Transmembrane helix</keyword>
<accession>A0ABR7PEC6</accession>
<evidence type="ECO:0000256" key="5">
    <source>
        <dbReference type="ARBA" id="ARBA00023136"/>
    </source>
</evidence>
<keyword evidence="5 7" id="KW-0472">Membrane</keyword>
<feature type="transmembrane region" description="Helical" evidence="7">
    <location>
        <begin position="718"/>
        <end position="748"/>
    </location>
</feature>
<dbReference type="PANTHER" id="PTHR30572:SF4">
    <property type="entry name" value="ABC TRANSPORTER PERMEASE YTRF"/>
    <property type="match status" value="1"/>
</dbReference>
<proteinExistence type="inferred from homology"/>
<dbReference type="Proteomes" id="UP000661649">
    <property type="component" value="Unassembled WGS sequence"/>
</dbReference>
<dbReference type="InterPro" id="IPR050250">
    <property type="entry name" value="Macrolide_Exporter_MacB"/>
</dbReference>
<evidence type="ECO:0000256" key="7">
    <source>
        <dbReference type="SAM" id="Phobius"/>
    </source>
</evidence>
<keyword evidence="2" id="KW-1003">Cell membrane</keyword>
<feature type="transmembrane region" description="Helical" evidence="7">
    <location>
        <begin position="361"/>
        <end position="379"/>
    </location>
</feature>
<sequence length="851" mass="96119">MSNVKNKKMINQIALKSLKARKKRNLIAILAIVLTSVLFTALFTIGGSLIEKNQESTMRQVGGSAHAGYKYLTKSEYEKVAKDKGLKSVSYRIALADAENKPLIKVRTEMAYYEELEAKWSFCYPEEGHMPKKENECVASDLTLKALGVPCKIGEKFSVDFSVRGKKYSKEFILCGWYKGDRVSMSQVMCVSKKLVNQLAPTAESYQYGGDIAGSYMVDFNFKTSFNLKKQLEELNKRIGFEEKSTGVNWAYLGVKADAETVVLIVVMLGIILVSGYLIIYNIFYINVFGDIRFYGLLKTIGTTKKQLGKIVRKQANLLSLAGIPIGLILGAVVGAGLLPIICANLSMGDTEGTNVVLHPWIFIGSAVFSFLTVQISCIKPCRIVAKISPIEAVKLTESSVNAKVKGKKRRTHKLTMHAFGLANIKRNRKKAVLVVFSLSLSLILLNTVCTLLKGFDMDKYVSNRSVSDYMVTDATTDNPALSERTEDGVTSDFLTELREQDGIKESGNVYYSEWEQKLSDWEKERLEERIWKDWKKNFAYMIQSIGEEDMKQEIDADKERGSITAKMYGLDQLVFEKLKCEQGELDWEKFKSGNYIVVNQFESDDGEKPIYDVGDKITLTGENGFTKEYEVMALVSMPYPAEFQMYFSLEINYILPSSEFLNYFEGRQPMKTLFNVSKKDEKQIESWLENYCTNINDDLTYTSKSTMEAEFATLQNMIVIVGGFLSFVLALIGILNFVNTILTGILSRKQEFAMLESVGMTRKQLREMLMWEGGYYALFTSIVAVLAGSILSMTLIKSYTSGFFFFTWKFTVLPILICIPFLLLIVLFVPYLACEKMCRISVVERIRSGE</sequence>
<name>A0ABR7PEC6_9FIRM</name>
<comment type="similarity">
    <text evidence="6">Belongs to the ABC-4 integral membrane protein family.</text>
</comment>
<keyword evidence="10" id="KW-1185">Reference proteome</keyword>
<feature type="transmembrane region" description="Helical" evidence="7">
    <location>
        <begin position="318"/>
        <end position="341"/>
    </location>
</feature>